<dbReference type="GO" id="GO:0006886">
    <property type="term" value="P:intracellular protein transport"/>
    <property type="evidence" value="ECO:0007669"/>
    <property type="project" value="InterPro"/>
</dbReference>
<dbReference type="AlphaFoldDB" id="A0A7G2C3M5"/>
<name>A0A7G2C3M5_9TRYP</name>
<feature type="domain" description="Conserved oligomeric Golgi complex subunit 3 C-terminal" evidence="2">
    <location>
        <begin position="419"/>
        <end position="668"/>
    </location>
</feature>
<dbReference type="GO" id="GO:0007030">
    <property type="term" value="P:Golgi organization"/>
    <property type="evidence" value="ECO:0007669"/>
    <property type="project" value="TreeGrafter"/>
</dbReference>
<feature type="region of interest" description="Disordered" evidence="1">
    <location>
        <begin position="389"/>
        <end position="408"/>
    </location>
</feature>
<evidence type="ECO:0000313" key="4">
    <source>
        <dbReference type="Proteomes" id="UP000515908"/>
    </source>
</evidence>
<protein>
    <recommendedName>
        <fullName evidence="2">Conserved oligomeric Golgi complex subunit 3 C-terminal domain-containing protein</fullName>
    </recommendedName>
</protein>
<proteinExistence type="predicted"/>
<reference evidence="3 4" key="1">
    <citation type="submission" date="2020-08" db="EMBL/GenBank/DDBJ databases">
        <authorList>
            <person name="Newling K."/>
            <person name="Davey J."/>
            <person name="Forrester S."/>
        </authorList>
    </citation>
    <scope>NUCLEOTIDE SEQUENCE [LARGE SCALE GENOMIC DNA]</scope>
    <source>
        <strain evidence="4">Crithidia deanei Carvalho (ATCC PRA-265)</strain>
    </source>
</reference>
<feature type="region of interest" description="Disordered" evidence="1">
    <location>
        <begin position="56"/>
        <end position="77"/>
    </location>
</feature>
<organism evidence="3 4">
    <name type="scientific">Angomonas deanei</name>
    <dbReference type="NCBI Taxonomy" id="59799"/>
    <lineage>
        <taxon>Eukaryota</taxon>
        <taxon>Discoba</taxon>
        <taxon>Euglenozoa</taxon>
        <taxon>Kinetoplastea</taxon>
        <taxon>Metakinetoplastina</taxon>
        <taxon>Trypanosomatida</taxon>
        <taxon>Trypanosomatidae</taxon>
        <taxon>Strigomonadinae</taxon>
        <taxon>Angomonas</taxon>
    </lineage>
</organism>
<evidence type="ECO:0000313" key="3">
    <source>
        <dbReference type="EMBL" id="CAD2214300.1"/>
    </source>
</evidence>
<accession>A0A7G2C3M5</accession>
<dbReference type="GO" id="GO:0016020">
    <property type="term" value="C:membrane"/>
    <property type="evidence" value="ECO:0007669"/>
    <property type="project" value="InterPro"/>
</dbReference>
<dbReference type="Pfam" id="PF20671">
    <property type="entry name" value="COG3_C"/>
    <property type="match status" value="1"/>
</dbReference>
<dbReference type="InterPro" id="IPR048685">
    <property type="entry name" value="COG3_C"/>
</dbReference>
<dbReference type="GO" id="GO:0005801">
    <property type="term" value="C:cis-Golgi network"/>
    <property type="evidence" value="ECO:0007669"/>
    <property type="project" value="InterPro"/>
</dbReference>
<keyword evidence="4" id="KW-1185">Reference proteome</keyword>
<dbReference type="Proteomes" id="UP000515908">
    <property type="component" value="Chromosome 03"/>
</dbReference>
<sequence>MDESSVSRQLDMITLPISKHFRYPLPVPEKFLEEAKQSHMEDSSLVSSPYKNALRSTETSPLKTYGGASFSSGTQEKEDGIRQMMFEEYQTEMKEAARQACLKRIHTFTQWQDQIEKSLKDANESSQILVDVLSGIRAMRAVTETVQEQHIAVTRDTSGALAKMARQELLRDEIRKVNNHFLRIDNLFKEVQNPLLSAVSERFPLLLEDVEKEALFLSQSTSLKSYKEYHNKLAIVQQSVAQCVTNAVKSSLDESVQYTRNSIVFKRALNPSMTETSPEEEEVDLPVLNWDNMEDSFANFLNSVNRLYLAKMEEKTSLRRMLEMRGGSSKENSLLGSTSETDLYSQEVLNAYRTGRVSIVGPLLRRWLTVWYNQNVNIHSGPFSLLKPDENAVSESPKSPSDIPTERSVSLLPSAPVDRTLPEITFQMCSFLEVCLEAEKEILEEVWLRDEFVSYLMPQLVASIAEEVYHGFRSRLLRVDSIEELSDTIKAIQRIQLTHDTKFGGATDIATLWTRMIQDAQERLFFRTSVYLRESVVNCKPKRTDAQAYLKLTDSLDKTTSEVQPLETVPCNDPAFYWSGVLNAIKLLALLYPTLEFSVFSVFAEESIQASLALIQELTKLMQKETSDPEAPTKALLCQLAHLLFLRRELSHIDASIMVVESSLDFTKLRQRRLEIVQSKRDSKQDVEGEFVTCVDRLTQTMLTSISQPLTGTATKEAAVRAEAVEKMHATARRCASMIPVYVSDKEVEEQIMRPVLERCKELEKDASSDAK</sequence>
<evidence type="ECO:0000259" key="2">
    <source>
        <dbReference type="Pfam" id="PF20671"/>
    </source>
</evidence>
<dbReference type="GO" id="GO:0017119">
    <property type="term" value="C:Golgi transport complex"/>
    <property type="evidence" value="ECO:0007669"/>
    <property type="project" value="TreeGrafter"/>
</dbReference>
<evidence type="ECO:0000256" key="1">
    <source>
        <dbReference type="SAM" id="MobiDB-lite"/>
    </source>
</evidence>
<dbReference type="EMBL" id="LR877147">
    <property type="protein sequence ID" value="CAD2214300.1"/>
    <property type="molecule type" value="Genomic_DNA"/>
</dbReference>
<dbReference type="PANTHER" id="PTHR13302:SF8">
    <property type="entry name" value="CONSERVED OLIGOMERIC GOLGI COMPLEX SUBUNIT 3"/>
    <property type="match status" value="1"/>
</dbReference>
<dbReference type="VEuPathDB" id="TriTrypDB:ADEAN_000174500"/>
<dbReference type="GO" id="GO:0006891">
    <property type="term" value="P:intra-Golgi vesicle-mediated transport"/>
    <property type="evidence" value="ECO:0007669"/>
    <property type="project" value="TreeGrafter"/>
</dbReference>
<dbReference type="InterPro" id="IPR007265">
    <property type="entry name" value="COG_su3"/>
</dbReference>
<dbReference type="PANTHER" id="PTHR13302">
    <property type="entry name" value="CONSERVED OLIGOMERIC GOLGI COMPLEX COMPONENT 3"/>
    <property type="match status" value="1"/>
</dbReference>
<gene>
    <name evidence="3" type="ORF">ADEAN_000174500</name>
</gene>